<keyword evidence="18" id="KW-1185">Reference proteome</keyword>
<keyword evidence="13" id="KW-0998">Cell outer membrane</keyword>
<protein>
    <submittedName>
        <fullName evidence="17">Polysaccharide biosynthesis/export family protein</fullName>
    </submittedName>
</protein>
<feature type="domain" description="SLBB" evidence="16">
    <location>
        <begin position="165"/>
        <end position="234"/>
    </location>
</feature>
<dbReference type="InterPro" id="IPR054765">
    <property type="entry name" value="SLBB_dom"/>
</dbReference>
<dbReference type="PANTHER" id="PTHR33619:SF3">
    <property type="entry name" value="POLYSACCHARIDE EXPORT PROTEIN GFCE-RELATED"/>
    <property type="match status" value="1"/>
</dbReference>
<evidence type="ECO:0000256" key="12">
    <source>
        <dbReference type="ARBA" id="ARBA00023139"/>
    </source>
</evidence>
<keyword evidence="14" id="KW-0449">Lipoprotein</keyword>
<accession>A0ABP8FXA1</accession>
<keyword evidence="9" id="KW-0406">Ion transport</keyword>
<evidence type="ECO:0000256" key="8">
    <source>
        <dbReference type="ARBA" id="ARBA00023047"/>
    </source>
</evidence>
<evidence type="ECO:0000256" key="2">
    <source>
        <dbReference type="ARBA" id="ARBA00009450"/>
    </source>
</evidence>
<comment type="caution">
    <text evidence="17">The sequence shown here is derived from an EMBL/GenBank/DDBJ whole genome shotgun (WGS) entry which is preliminary data.</text>
</comment>
<evidence type="ECO:0000256" key="11">
    <source>
        <dbReference type="ARBA" id="ARBA00023136"/>
    </source>
</evidence>
<evidence type="ECO:0000313" key="17">
    <source>
        <dbReference type="EMBL" id="GAA4312957.1"/>
    </source>
</evidence>
<evidence type="ECO:0000259" key="15">
    <source>
        <dbReference type="Pfam" id="PF02563"/>
    </source>
</evidence>
<feature type="domain" description="Polysaccharide export protein N-terminal" evidence="15">
    <location>
        <begin position="46"/>
        <end position="151"/>
    </location>
</feature>
<sequence length="270" mass="29809">MLKFLLRLLPVFALLQLTGCNVYRQNIMFQTDGNVNADVLRASAAEASKNYRVQPNDILEIKIFTNKGELLVDPNNFLRQELTSGSGRGGGGVQQGRQVEDPEYVVLPNGEVKVPMVGYIKVDGLTVSQVDSVLQTQFETYYKETYVYTKVVSRRVVVLGATGGKVIPLNNESMHLVEVVALAGGIPDNGKAHNIRLIRNVASDNPSVEIIDLSTVQGLQRANIWVQPNDVIYVEPVRRVFNESLRDALTVLGALSNILTTYLVIQNLLN</sequence>
<reference evidence="18" key="1">
    <citation type="journal article" date="2019" name="Int. J. Syst. Evol. Microbiol.">
        <title>The Global Catalogue of Microorganisms (GCM) 10K type strain sequencing project: providing services to taxonomists for standard genome sequencing and annotation.</title>
        <authorList>
            <consortium name="The Broad Institute Genomics Platform"/>
            <consortium name="The Broad Institute Genome Sequencing Center for Infectious Disease"/>
            <person name="Wu L."/>
            <person name="Ma J."/>
        </authorList>
    </citation>
    <scope>NUCLEOTIDE SEQUENCE [LARGE SCALE GENOMIC DNA]</scope>
    <source>
        <strain evidence="18">JCM 17917</strain>
    </source>
</reference>
<dbReference type="Proteomes" id="UP001501844">
    <property type="component" value="Unassembled WGS sequence"/>
</dbReference>
<keyword evidence="4" id="KW-1134">Transmembrane beta strand</keyword>
<evidence type="ECO:0000313" key="18">
    <source>
        <dbReference type="Proteomes" id="UP001501844"/>
    </source>
</evidence>
<dbReference type="Gene3D" id="3.10.560.10">
    <property type="entry name" value="Outer membrane lipoprotein wza domain like"/>
    <property type="match status" value="1"/>
</dbReference>
<evidence type="ECO:0000256" key="3">
    <source>
        <dbReference type="ARBA" id="ARBA00022448"/>
    </source>
</evidence>
<keyword evidence="3" id="KW-0813">Transport</keyword>
<dbReference type="Pfam" id="PF02563">
    <property type="entry name" value="Poly_export"/>
    <property type="match status" value="1"/>
</dbReference>
<evidence type="ECO:0000259" key="16">
    <source>
        <dbReference type="Pfam" id="PF22461"/>
    </source>
</evidence>
<evidence type="ECO:0000256" key="7">
    <source>
        <dbReference type="ARBA" id="ARBA00022729"/>
    </source>
</evidence>
<dbReference type="InterPro" id="IPR003715">
    <property type="entry name" value="Poly_export_N"/>
</dbReference>
<dbReference type="RefSeq" id="WP_345168427.1">
    <property type="nucleotide sequence ID" value="NZ_BAABGX010000003.1"/>
</dbReference>
<keyword evidence="12" id="KW-0564">Palmitate</keyword>
<dbReference type="EMBL" id="BAABGX010000003">
    <property type="protein sequence ID" value="GAA4312957.1"/>
    <property type="molecule type" value="Genomic_DNA"/>
</dbReference>
<organism evidence="17 18">
    <name type="scientific">Nibribacter koreensis</name>
    <dbReference type="NCBI Taxonomy" id="1084519"/>
    <lineage>
        <taxon>Bacteria</taxon>
        <taxon>Pseudomonadati</taxon>
        <taxon>Bacteroidota</taxon>
        <taxon>Cytophagia</taxon>
        <taxon>Cytophagales</taxon>
        <taxon>Hymenobacteraceae</taxon>
        <taxon>Nibribacter</taxon>
    </lineage>
</organism>
<comment type="subcellular location">
    <subcellularLocation>
        <location evidence="1">Cell outer membrane</location>
        <topology evidence="1">Multi-pass membrane protein</topology>
    </subcellularLocation>
</comment>
<keyword evidence="6" id="KW-0812">Transmembrane</keyword>
<keyword evidence="8" id="KW-0625">Polysaccharide transport</keyword>
<evidence type="ECO:0000256" key="10">
    <source>
        <dbReference type="ARBA" id="ARBA00023114"/>
    </source>
</evidence>
<dbReference type="PANTHER" id="PTHR33619">
    <property type="entry name" value="POLYSACCHARIDE EXPORT PROTEIN GFCE-RELATED"/>
    <property type="match status" value="1"/>
</dbReference>
<evidence type="ECO:0000256" key="1">
    <source>
        <dbReference type="ARBA" id="ARBA00004571"/>
    </source>
</evidence>
<evidence type="ECO:0000256" key="6">
    <source>
        <dbReference type="ARBA" id="ARBA00022692"/>
    </source>
</evidence>
<evidence type="ECO:0000256" key="14">
    <source>
        <dbReference type="ARBA" id="ARBA00023288"/>
    </source>
</evidence>
<proteinExistence type="inferred from homology"/>
<dbReference type="InterPro" id="IPR049712">
    <property type="entry name" value="Poly_export"/>
</dbReference>
<keyword evidence="10" id="KW-0626">Porin</keyword>
<name>A0ABP8FXA1_9BACT</name>
<evidence type="ECO:0000256" key="9">
    <source>
        <dbReference type="ARBA" id="ARBA00023065"/>
    </source>
</evidence>
<evidence type="ECO:0000256" key="4">
    <source>
        <dbReference type="ARBA" id="ARBA00022452"/>
    </source>
</evidence>
<dbReference type="Pfam" id="PF22461">
    <property type="entry name" value="SLBB_2"/>
    <property type="match status" value="1"/>
</dbReference>
<keyword evidence="5" id="KW-0762">Sugar transport</keyword>
<keyword evidence="11" id="KW-0472">Membrane</keyword>
<gene>
    <name evidence="17" type="ORF">GCM10023183_32230</name>
</gene>
<evidence type="ECO:0000256" key="5">
    <source>
        <dbReference type="ARBA" id="ARBA00022597"/>
    </source>
</evidence>
<keyword evidence="7" id="KW-0732">Signal</keyword>
<evidence type="ECO:0000256" key="13">
    <source>
        <dbReference type="ARBA" id="ARBA00023237"/>
    </source>
</evidence>
<comment type="similarity">
    <text evidence="2">Belongs to the BexD/CtrA/VexA family.</text>
</comment>